<comment type="caution">
    <text evidence="1">The sequence shown here is derived from an EMBL/GenBank/DDBJ whole genome shotgun (WGS) entry which is preliminary data.</text>
</comment>
<dbReference type="Proteomes" id="UP001162992">
    <property type="component" value="Chromosome 16"/>
</dbReference>
<evidence type="ECO:0000313" key="2">
    <source>
        <dbReference type="Proteomes" id="UP001162992"/>
    </source>
</evidence>
<keyword evidence="2" id="KW-1185">Reference proteome</keyword>
<gene>
    <name evidence="1" type="ORF">O6H91_16G001600</name>
</gene>
<reference evidence="2" key="1">
    <citation type="journal article" date="2024" name="Proc. Natl. Acad. Sci. U.S.A.">
        <title>Extraordinary preservation of gene collinearity over three hundred million years revealed in homosporous lycophytes.</title>
        <authorList>
            <person name="Li C."/>
            <person name="Wickell D."/>
            <person name="Kuo L.Y."/>
            <person name="Chen X."/>
            <person name="Nie B."/>
            <person name="Liao X."/>
            <person name="Peng D."/>
            <person name="Ji J."/>
            <person name="Jenkins J."/>
            <person name="Williams M."/>
            <person name="Shu S."/>
            <person name="Plott C."/>
            <person name="Barry K."/>
            <person name="Rajasekar S."/>
            <person name="Grimwood J."/>
            <person name="Han X."/>
            <person name="Sun S."/>
            <person name="Hou Z."/>
            <person name="He W."/>
            <person name="Dai G."/>
            <person name="Sun C."/>
            <person name="Schmutz J."/>
            <person name="Leebens-Mack J.H."/>
            <person name="Li F.W."/>
            <person name="Wang L."/>
        </authorList>
    </citation>
    <scope>NUCLEOTIDE SEQUENCE [LARGE SCALE GENOMIC DNA]</scope>
    <source>
        <strain evidence="2">cv. PW_Plant_1</strain>
    </source>
</reference>
<evidence type="ECO:0000313" key="1">
    <source>
        <dbReference type="EMBL" id="KAJ7526314.1"/>
    </source>
</evidence>
<protein>
    <submittedName>
        <fullName evidence="1">Uncharacterized protein</fullName>
    </submittedName>
</protein>
<name>A0ACC2BA68_DIPCM</name>
<sequence>MARDETTEKHEPNFTCSRIFCAPCAWFEAMSNELDLNFIVGVIVVYGMSQGIGGSLHRVILEYYWKDIQLAQPSSVQVYHGIISIPWDVKPIWGLLTDIVPIAGYHRRPYFIISGLLGAGAYMALLLGGKMHAAMACSLLVAAAISSAIAEVTLDAVAAKKSRERPELAADVQSLCYMSLAIGRLAGYSLSGTAVATFGPQGAMGLLSIPPIMFIILGCLLHETKVPRYRRFNSQVGRNVAEASKKMWNTFKSPVVWKPALYMFLSWALCPDISEGLFFFYTDPFMGLAFSQAFIGIMYAIGAIGALVGVLTYRNLLRGLSFRYLLFWVQMVISVFGMLDFILVTHFNLRLGMSNHLFAVLDESFSRATDRLKYTPLFVLCAKLCPSGIEGTFFALLVSIDNVGLRFSSWGGGLLLELLQVTRNHFQNLWMAILIRNGLRLSPLLLLFLVPNKTPDVDIIPCDLLGEQEANASDEQNLAYRLLMPEAEHVTQSK</sequence>
<organism evidence="1 2">
    <name type="scientific">Diphasiastrum complanatum</name>
    <name type="common">Issler's clubmoss</name>
    <name type="synonym">Lycopodium complanatum</name>
    <dbReference type="NCBI Taxonomy" id="34168"/>
    <lineage>
        <taxon>Eukaryota</taxon>
        <taxon>Viridiplantae</taxon>
        <taxon>Streptophyta</taxon>
        <taxon>Embryophyta</taxon>
        <taxon>Tracheophyta</taxon>
        <taxon>Lycopodiopsida</taxon>
        <taxon>Lycopodiales</taxon>
        <taxon>Lycopodiaceae</taxon>
        <taxon>Lycopodioideae</taxon>
        <taxon>Diphasiastrum</taxon>
    </lineage>
</organism>
<dbReference type="EMBL" id="CM055107">
    <property type="protein sequence ID" value="KAJ7526314.1"/>
    <property type="molecule type" value="Genomic_DNA"/>
</dbReference>
<proteinExistence type="predicted"/>
<accession>A0ACC2BA68</accession>